<dbReference type="Pfam" id="PF07690">
    <property type="entry name" value="MFS_1"/>
    <property type="match status" value="1"/>
</dbReference>
<dbReference type="InterPro" id="IPR036259">
    <property type="entry name" value="MFS_trans_sf"/>
</dbReference>
<gene>
    <name evidence="9" type="ORF">HU747_14170</name>
</gene>
<dbReference type="InterPro" id="IPR011701">
    <property type="entry name" value="MFS"/>
</dbReference>
<dbReference type="PRINTS" id="PR01036">
    <property type="entry name" value="TCRTETB"/>
</dbReference>
<dbReference type="PROSITE" id="PS50850">
    <property type="entry name" value="MFS"/>
    <property type="match status" value="1"/>
</dbReference>
<dbReference type="PANTHER" id="PTHR42718:SF46">
    <property type="entry name" value="BLR6921 PROTEIN"/>
    <property type="match status" value="1"/>
</dbReference>
<protein>
    <submittedName>
        <fullName evidence="9">MFS transporter</fullName>
    </submittedName>
</protein>
<dbReference type="Proteomes" id="UP000628086">
    <property type="component" value="Unassembled WGS sequence"/>
</dbReference>
<dbReference type="CDD" id="cd17321">
    <property type="entry name" value="MFS_MMR_MDR_like"/>
    <property type="match status" value="1"/>
</dbReference>
<dbReference type="InterPro" id="IPR020846">
    <property type="entry name" value="MFS_dom"/>
</dbReference>
<keyword evidence="5 7" id="KW-1133">Transmembrane helix</keyword>
<keyword evidence="6 7" id="KW-0472">Membrane</keyword>
<name>A0ABR6V858_9PSED</name>
<dbReference type="Gene3D" id="1.20.1720.10">
    <property type="entry name" value="Multidrug resistance protein D"/>
    <property type="match status" value="1"/>
</dbReference>
<feature type="transmembrane region" description="Helical" evidence="7">
    <location>
        <begin position="21"/>
        <end position="44"/>
    </location>
</feature>
<dbReference type="Gene3D" id="1.20.1250.20">
    <property type="entry name" value="MFS general substrate transporter like domains"/>
    <property type="match status" value="1"/>
</dbReference>
<feature type="transmembrane region" description="Helical" evidence="7">
    <location>
        <begin position="83"/>
        <end position="103"/>
    </location>
</feature>
<evidence type="ECO:0000256" key="2">
    <source>
        <dbReference type="ARBA" id="ARBA00022448"/>
    </source>
</evidence>
<feature type="transmembrane region" description="Helical" evidence="7">
    <location>
        <begin position="203"/>
        <end position="222"/>
    </location>
</feature>
<dbReference type="SUPFAM" id="SSF103473">
    <property type="entry name" value="MFS general substrate transporter"/>
    <property type="match status" value="1"/>
</dbReference>
<keyword evidence="3" id="KW-1003">Cell membrane</keyword>
<feature type="transmembrane region" description="Helical" evidence="7">
    <location>
        <begin position="56"/>
        <end position="76"/>
    </location>
</feature>
<keyword evidence="2" id="KW-0813">Transport</keyword>
<feature type="transmembrane region" description="Helical" evidence="7">
    <location>
        <begin position="356"/>
        <end position="376"/>
    </location>
</feature>
<feature type="transmembrane region" description="Helical" evidence="7">
    <location>
        <begin position="171"/>
        <end position="191"/>
    </location>
</feature>
<evidence type="ECO:0000256" key="6">
    <source>
        <dbReference type="ARBA" id="ARBA00023136"/>
    </source>
</evidence>
<feature type="transmembrane region" description="Helical" evidence="7">
    <location>
        <begin position="266"/>
        <end position="291"/>
    </location>
</feature>
<evidence type="ECO:0000313" key="9">
    <source>
        <dbReference type="EMBL" id="MBC3476734.1"/>
    </source>
</evidence>
<feature type="transmembrane region" description="Helical" evidence="7">
    <location>
        <begin position="142"/>
        <end position="165"/>
    </location>
</feature>
<evidence type="ECO:0000256" key="7">
    <source>
        <dbReference type="SAM" id="Phobius"/>
    </source>
</evidence>
<feature type="domain" description="Major facilitator superfamily (MFS) profile" evidence="8">
    <location>
        <begin position="18"/>
        <end position="450"/>
    </location>
</feature>
<sequence length="457" mass="47406">MPPVAGPHNTPPPSSKIAVGAVLAGMMLVVMNTAMATVALPAMALELRVSPADATWILTAYQAGLLIAMLPCAALGEKFGYRGVFTWGLGLFAASSLACALAPTLGWLVAARLLQGIGGAAIMALGMALLRSIVSHQRLGAAIGWNASVVAFSSAAGPFIGTAIISVAQWSWLFSVTLPVVAVVLLATVCLPPSTKKDDPLDLFSMLLSVGVFAALIAALGVLASRPIAGALLLVFSVVQMWMLVRRERANAAPLVPIDLLKHYRLRVSVMSSIFCFSGQTVGMVALPFLLQKSLGLSNWVVSGLMAAWPLSVAVMAPFSGALADRVSTAKLCLFGGMGLAAGLFIMSLVDRGVTWLLILCVVSCGFGFSVFNVANNRNMFLGAPVQRSGAMGGLQGTARLVGQTSGAVIMGMLFNLETIEQASRTGIAIGAILVLMSALLSLLHLKAAPEIFDEVG</sequence>
<organism evidence="9 10">
    <name type="scientific">Pseudomonas taiwanensis</name>
    <dbReference type="NCBI Taxonomy" id="470150"/>
    <lineage>
        <taxon>Bacteria</taxon>
        <taxon>Pseudomonadati</taxon>
        <taxon>Pseudomonadota</taxon>
        <taxon>Gammaproteobacteria</taxon>
        <taxon>Pseudomonadales</taxon>
        <taxon>Pseudomonadaceae</taxon>
        <taxon>Pseudomonas</taxon>
    </lineage>
</organism>
<dbReference type="PANTHER" id="PTHR42718">
    <property type="entry name" value="MAJOR FACILITATOR SUPERFAMILY MULTIDRUG TRANSPORTER MFSC"/>
    <property type="match status" value="1"/>
</dbReference>
<keyword evidence="4 7" id="KW-0812">Transmembrane</keyword>
<comment type="caution">
    <text evidence="9">The sequence shown here is derived from an EMBL/GenBank/DDBJ whole genome shotgun (WGS) entry which is preliminary data.</text>
</comment>
<comment type="subcellular location">
    <subcellularLocation>
        <location evidence="1">Cell membrane</location>
        <topology evidence="1">Multi-pass membrane protein</topology>
    </subcellularLocation>
</comment>
<dbReference type="EMBL" id="JABWRS010000009">
    <property type="protein sequence ID" value="MBC3476734.1"/>
    <property type="molecule type" value="Genomic_DNA"/>
</dbReference>
<evidence type="ECO:0000259" key="8">
    <source>
        <dbReference type="PROSITE" id="PS50850"/>
    </source>
</evidence>
<keyword evidence="10" id="KW-1185">Reference proteome</keyword>
<accession>A0ABR6V858</accession>
<reference evidence="9 10" key="1">
    <citation type="journal article" date="2020" name="Microorganisms">
        <title>Reliable Identification of Environmental Pseudomonas Isolates Using the rpoD Gene.</title>
        <authorList>
            <consortium name="The Broad Institute Genome Sequencing Platform"/>
            <person name="Girard L."/>
            <person name="Lood C."/>
            <person name="Rokni-Zadeh H."/>
            <person name="van Noort V."/>
            <person name="Lavigne R."/>
            <person name="De Mot R."/>
        </authorList>
    </citation>
    <scope>NUCLEOTIDE SEQUENCE [LARGE SCALE GENOMIC DNA]</scope>
    <source>
        <strain evidence="9 10">RW7P2</strain>
    </source>
</reference>
<evidence type="ECO:0000256" key="5">
    <source>
        <dbReference type="ARBA" id="ARBA00022989"/>
    </source>
</evidence>
<evidence type="ECO:0000256" key="1">
    <source>
        <dbReference type="ARBA" id="ARBA00004651"/>
    </source>
</evidence>
<feature type="transmembrane region" description="Helical" evidence="7">
    <location>
        <begin position="297"/>
        <end position="320"/>
    </location>
</feature>
<feature type="transmembrane region" description="Helical" evidence="7">
    <location>
        <begin position="427"/>
        <end position="446"/>
    </location>
</feature>
<feature type="transmembrane region" description="Helical" evidence="7">
    <location>
        <begin position="109"/>
        <end position="130"/>
    </location>
</feature>
<feature type="transmembrane region" description="Helical" evidence="7">
    <location>
        <begin position="332"/>
        <end position="350"/>
    </location>
</feature>
<evidence type="ECO:0000313" key="10">
    <source>
        <dbReference type="Proteomes" id="UP000628086"/>
    </source>
</evidence>
<proteinExistence type="predicted"/>
<feature type="transmembrane region" description="Helical" evidence="7">
    <location>
        <begin position="228"/>
        <end position="245"/>
    </location>
</feature>
<evidence type="ECO:0000256" key="3">
    <source>
        <dbReference type="ARBA" id="ARBA00022475"/>
    </source>
</evidence>
<evidence type="ECO:0000256" key="4">
    <source>
        <dbReference type="ARBA" id="ARBA00022692"/>
    </source>
</evidence>